<keyword evidence="5" id="KW-1185">Reference proteome</keyword>
<evidence type="ECO:0000256" key="3">
    <source>
        <dbReference type="ARBA" id="ARBA00023027"/>
    </source>
</evidence>
<dbReference type="STRING" id="2017.SAMN05444320_102329"/>
<dbReference type="GO" id="GO:0016705">
    <property type="term" value="F:oxidoreductase activity, acting on paired donors, with incorporation or reduction of molecular oxygen"/>
    <property type="evidence" value="ECO:0007669"/>
    <property type="project" value="InterPro"/>
</dbReference>
<keyword evidence="2" id="KW-0125">Carotenoid biosynthesis</keyword>
<keyword evidence="3" id="KW-0520">NAD</keyword>
<dbReference type="SUPFAM" id="SSF51905">
    <property type="entry name" value="FAD/NAD(P)-binding domain"/>
    <property type="match status" value="1"/>
</dbReference>
<reference evidence="4 5" key="1">
    <citation type="submission" date="2016-11" db="EMBL/GenBank/DDBJ databases">
        <authorList>
            <person name="Jaros S."/>
            <person name="Januszkiewicz K."/>
            <person name="Wedrychowicz H."/>
        </authorList>
    </citation>
    <scope>NUCLEOTIDE SEQUENCE [LARGE SCALE GENOMIC DNA]</scope>
    <source>
        <strain evidence="4 5">DSM 44523</strain>
    </source>
</reference>
<dbReference type="NCBIfam" id="TIGR01790">
    <property type="entry name" value="carotene-cycl"/>
    <property type="match status" value="1"/>
</dbReference>
<dbReference type="PRINTS" id="PR00469">
    <property type="entry name" value="PNDRDTASEII"/>
</dbReference>
<name>A0A1M4YEM0_STRHI</name>
<protein>
    <submittedName>
        <fullName evidence="4">Lycopene cyclase (CrtL-type)</fullName>
    </submittedName>
</protein>
<accession>A0A1M4YEM0</accession>
<dbReference type="OrthoDB" id="537501at2"/>
<dbReference type="RefSeq" id="WP_143174006.1">
    <property type="nucleotide sequence ID" value="NZ_FQVN01000002.1"/>
</dbReference>
<sequence>MDVLVIGAGPAGTALAGACARQGLRTGLLDPAPDRPWRATYAAWHEELPPELPADAIAVTAHRTRAVAVGPHALPPYAVLDNERLRAHLRHPGITVHTGRATRVVHSATDSTVHISSGHHLVAAVVVDATGAGRSLTGGPPRGDVAEQTAVGVTVPREWAAPLLDDADALFMDWRPAPNQSGGAPTFLYALPMPGDRVLVEETSLARRPGLPLSVLRRRLRARFAAMGRDLDQLDGPEERVRFPLDLPAPGPSRVVAFGAASALVHPATGYSLATALTLAPRVARAVAEALPSGPSAAAAAARRVVWPPAALAVHLLRRRGLEVVLGLPPSGLPPFFEAFFRLRPDHRRAYLSHREDLQGTVAAMAGLFGSASWRLRAHLALGVLGLRLPDLPGVRP</sequence>
<dbReference type="Pfam" id="PF05834">
    <property type="entry name" value="Lycopene_cycl"/>
    <property type="match status" value="1"/>
</dbReference>
<dbReference type="InterPro" id="IPR010108">
    <property type="entry name" value="Lycopene_cyclase_b/e"/>
</dbReference>
<evidence type="ECO:0000256" key="2">
    <source>
        <dbReference type="ARBA" id="ARBA00022746"/>
    </source>
</evidence>
<organism evidence="4 5">
    <name type="scientific">Streptoalloteichus hindustanus</name>
    <dbReference type="NCBI Taxonomy" id="2017"/>
    <lineage>
        <taxon>Bacteria</taxon>
        <taxon>Bacillati</taxon>
        <taxon>Actinomycetota</taxon>
        <taxon>Actinomycetes</taxon>
        <taxon>Pseudonocardiales</taxon>
        <taxon>Pseudonocardiaceae</taxon>
        <taxon>Streptoalloteichus</taxon>
    </lineage>
</organism>
<evidence type="ECO:0000256" key="1">
    <source>
        <dbReference type="ARBA" id="ARBA00006599"/>
    </source>
</evidence>
<dbReference type="PANTHER" id="PTHR39757:SF5">
    <property type="entry name" value="OS02G0190600 PROTEIN"/>
    <property type="match status" value="1"/>
</dbReference>
<dbReference type="GO" id="GO:0016117">
    <property type="term" value="P:carotenoid biosynthetic process"/>
    <property type="evidence" value="ECO:0007669"/>
    <property type="project" value="UniProtKB-KW"/>
</dbReference>
<dbReference type="Gene3D" id="3.50.50.60">
    <property type="entry name" value="FAD/NAD(P)-binding domain"/>
    <property type="match status" value="1"/>
</dbReference>
<dbReference type="EMBL" id="FQVN01000002">
    <property type="protein sequence ID" value="SHF04043.1"/>
    <property type="molecule type" value="Genomic_DNA"/>
</dbReference>
<dbReference type="Proteomes" id="UP000184501">
    <property type="component" value="Unassembled WGS sequence"/>
</dbReference>
<proteinExistence type="inferred from homology"/>
<dbReference type="PANTHER" id="PTHR39757">
    <property type="match status" value="1"/>
</dbReference>
<dbReference type="GO" id="GO:0016860">
    <property type="term" value="F:intramolecular oxidoreductase activity"/>
    <property type="evidence" value="ECO:0007669"/>
    <property type="project" value="UniProtKB-ARBA"/>
</dbReference>
<dbReference type="InterPro" id="IPR036188">
    <property type="entry name" value="FAD/NAD-bd_sf"/>
</dbReference>
<evidence type="ECO:0000313" key="5">
    <source>
        <dbReference type="Proteomes" id="UP000184501"/>
    </source>
</evidence>
<evidence type="ECO:0000313" key="4">
    <source>
        <dbReference type="EMBL" id="SHF04043.1"/>
    </source>
</evidence>
<comment type="similarity">
    <text evidence="1">Belongs to the lycopene cyclase family.</text>
</comment>
<dbReference type="AlphaFoldDB" id="A0A1M4YEM0"/>
<gene>
    <name evidence="4" type="ORF">SAMN05444320_102329</name>
</gene>